<dbReference type="InterPro" id="IPR003730">
    <property type="entry name" value="Cu_polyphenol_OxRdtase"/>
</dbReference>
<organism evidence="11 12">
    <name type="scientific">Lancefieldella parvula</name>
    <dbReference type="NCBI Taxonomy" id="1382"/>
    <lineage>
        <taxon>Bacteria</taxon>
        <taxon>Bacillati</taxon>
        <taxon>Actinomycetota</taxon>
        <taxon>Coriobacteriia</taxon>
        <taxon>Coriobacteriales</taxon>
        <taxon>Atopobiaceae</taxon>
        <taxon>Lancefieldella</taxon>
    </lineage>
</organism>
<accession>A0A9D6AFN7</accession>
<keyword evidence="6" id="KW-0378">Hydrolase</keyword>
<evidence type="ECO:0000256" key="8">
    <source>
        <dbReference type="ARBA" id="ARBA00047989"/>
    </source>
</evidence>
<dbReference type="PANTHER" id="PTHR30616:SF2">
    <property type="entry name" value="PURINE NUCLEOSIDE PHOSPHORYLASE LACC1"/>
    <property type="match status" value="1"/>
</dbReference>
<evidence type="ECO:0000256" key="10">
    <source>
        <dbReference type="ARBA" id="ARBA00049893"/>
    </source>
</evidence>
<keyword evidence="7" id="KW-0862">Zinc</keyword>
<evidence type="ECO:0000256" key="1">
    <source>
        <dbReference type="ARBA" id="ARBA00000553"/>
    </source>
</evidence>
<comment type="catalytic activity">
    <reaction evidence="9">
        <text>adenosine + phosphate = alpha-D-ribose 1-phosphate + adenine</text>
        <dbReference type="Rhea" id="RHEA:27642"/>
        <dbReference type="ChEBI" id="CHEBI:16335"/>
        <dbReference type="ChEBI" id="CHEBI:16708"/>
        <dbReference type="ChEBI" id="CHEBI:43474"/>
        <dbReference type="ChEBI" id="CHEBI:57720"/>
        <dbReference type="EC" id="2.4.2.1"/>
    </reaction>
    <physiologicalReaction direction="left-to-right" evidence="9">
        <dbReference type="Rhea" id="RHEA:27643"/>
    </physiologicalReaction>
</comment>
<dbReference type="AlphaFoldDB" id="A0A9D6AFN7"/>
<evidence type="ECO:0000256" key="4">
    <source>
        <dbReference type="ARBA" id="ARBA00022679"/>
    </source>
</evidence>
<dbReference type="InterPro" id="IPR011324">
    <property type="entry name" value="Cytotoxic_necrot_fac-like_cat"/>
</dbReference>
<comment type="catalytic activity">
    <reaction evidence="8">
        <text>adenosine + H2O + H(+) = inosine + NH4(+)</text>
        <dbReference type="Rhea" id="RHEA:24408"/>
        <dbReference type="ChEBI" id="CHEBI:15377"/>
        <dbReference type="ChEBI" id="CHEBI:15378"/>
        <dbReference type="ChEBI" id="CHEBI:16335"/>
        <dbReference type="ChEBI" id="CHEBI:17596"/>
        <dbReference type="ChEBI" id="CHEBI:28938"/>
        <dbReference type="EC" id="3.5.4.4"/>
    </reaction>
    <physiologicalReaction direction="left-to-right" evidence="8">
        <dbReference type="Rhea" id="RHEA:24409"/>
    </physiologicalReaction>
</comment>
<comment type="similarity">
    <text evidence="3">Belongs to the purine nucleoside phosphorylase YfiH/LACC1 family.</text>
</comment>
<keyword evidence="5" id="KW-0479">Metal-binding</keyword>
<proteinExistence type="inferred from homology"/>
<dbReference type="GO" id="GO:0017061">
    <property type="term" value="F:S-methyl-5-thioadenosine phosphorylase activity"/>
    <property type="evidence" value="ECO:0007669"/>
    <property type="project" value="UniProtKB-EC"/>
</dbReference>
<dbReference type="PANTHER" id="PTHR30616">
    <property type="entry name" value="UNCHARACTERIZED PROTEIN YFIH"/>
    <property type="match status" value="1"/>
</dbReference>
<dbReference type="CDD" id="cd16833">
    <property type="entry name" value="YfiH"/>
    <property type="match status" value="1"/>
</dbReference>
<evidence type="ECO:0000256" key="2">
    <source>
        <dbReference type="ARBA" id="ARBA00003215"/>
    </source>
</evidence>
<protein>
    <submittedName>
        <fullName evidence="11">Laccase domain-containing protein</fullName>
    </submittedName>
</protein>
<evidence type="ECO:0000256" key="6">
    <source>
        <dbReference type="ARBA" id="ARBA00022801"/>
    </source>
</evidence>
<comment type="function">
    <text evidence="2">Purine nucleoside enzyme that catalyzes the phosphorolysis of adenosine and inosine nucleosides, yielding D-ribose 1-phosphate and the respective free bases, adenine and hypoxanthine. Also catalyzes the phosphorolysis of S-methyl-5'-thioadenosine into adenine and S-methyl-5-thio-alpha-D-ribose 1-phosphate. Also has adenosine deaminase activity.</text>
</comment>
<comment type="caution">
    <text evidence="11">The sequence shown here is derived from an EMBL/GenBank/DDBJ whole genome shotgun (WGS) entry which is preliminary data.</text>
</comment>
<evidence type="ECO:0000313" key="12">
    <source>
        <dbReference type="Proteomes" id="UP000787322"/>
    </source>
</evidence>
<evidence type="ECO:0000256" key="5">
    <source>
        <dbReference type="ARBA" id="ARBA00022723"/>
    </source>
</evidence>
<reference evidence="11" key="1">
    <citation type="submission" date="2020-04" db="EMBL/GenBank/DDBJ databases">
        <title>Deep metagenomics examines the oral microbiome during advanced dental caries in children, revealing novel taxa and co-occurrences with host molecules.</title>
        <authorList>
            <person name="Baker J.L."/>
            <person name="Morton J.T."/>
            <person name="Dinis M."/>
            <person name="Alvarez R."/>
            <person name="Tran N.C."/>
            <person name="Knight R."/>
            <person name="Edlund A."/>
        </authorList>
    </citation>
    <scope>NUCLEOTIDE SEQUENCE</scope>
    <source>
        <strain evidence="11">JCVI_3_bin.11</strain>
    </source>
</reference>
<dbReference type="GO" id="GO:0016787">
    <property type="term" value="F:hydrolase activity"/>
    <property type="evidence" value="ECO:0007669"/>
    <property type="project" value="UniProtKB-KW"/>
</dbReference>
<sequence>MDPEVPCGVTLAFTERTGGFSEGEFASLNLGSRCGDNLQQVQKNRQLVLEALGAGEHFSRLLIPHQVHGSKVVCLTSNTSEAFELAQAEAEAGADAIVCTVQNTPVMLAFADCVPVILVAPGGFAVAHSGWKGTIARISARATEALCQATGAKPSEVKAYIGPHIGGADYEVSPELIQMFLQEFGPGVVDRASGERYLDLGYAVRAALVDAGVRASAIEEVTDSTASTTERFFSYRAEHGKCGRHAAVAYMASK</sequence>
<dbReference type="Gene3D" id="3.60.140.10">
    <property type="entry name" value="CNF1/YfiH-like putative cysteine hydrolases"/>
    <property type="match status" value="1"/>
</dbReference>
<dbReference type="Proteomes" id="UP000787322">
    <property type="component" value="Unassembled WGS sequence"/>
</dbReference>
<dbReference type="SUPFAM" id="SSF64438">
    <property type="entry name" value="CNF1/YfiH-like putative cysteine hydrolases"/>
    <property type="match status" value="1"/>
</dbReference>
<comment type="catalytic activity">
    <reaction evidence="10">
        <text>S-methyl-5'-thioadenosine + phosphate = 5-(methylsulfanyl)-alpha-D-ribose 1-phosphate + adenine</text>
        <dbReference type="Rhea" id="RHEA:11852"/>
        <dbReference type="ChEBI" id="CHEBI:16708"/>
        <dbReference type="ChEBI" id="CHEBI:17509"/>
        <dbReference type="ChEBI" id="CHEBI:43474"/>
        <dbReference type="ChEBI" id="CHEBI:58533"/>
        <dbReference type="EC" id="2.4.2.28"/>
    </reaction>
    <physiologicalReaction direction="left-to-right" evidence="10">
        <dbReference type="Rhea" id="RHEA:11853"/>
    </physiologicalReaction>
</comment>
<dbReference type="Pfam" id="PF02578">
    <property type="entry name" value="Cu-oxidase_4"/>
    <property type="match status" value="1"/>
</dbReference>
<comment type="catalytic activity">
    <reaction evidence="1">
        <text>inosine + phosphate = alpha-D-ribose 1-phosphate + hypoxanthine</text>
        <dbReference type="Rhea" id="RHEA:27646"/>
        <dbReference type="ChEBI" id="CHEBI:17368"/>
        <dbReference type="ChEBI" id="CHEBI:17596"/>
        <dbReference type="ChEBI" id="CHEBI:43474"/>
        <dbReference type="ChEBI" id="CHEBI:57720"/>
        <dbReference type="EC" id="2.4.2.1"/>
    </reaction>
    <physiologicalReaction direction="left-to-right" evidence="1">
        <dbReference type="Rhea" id="RHEA:27647"/>
    </physiologicalReaction>
</comment>
<evidence type="ECO:0000313" key="11">
    <source>
        <dbReference type="EMBL" id="MBF4803193.1"/>
    </source>
</evidence>
<dbReference type="GO" id="GO:0005507">
    <property type="term" value="F:copper ion binding"/>
    <property type="evidence" value="ECO:0007669"/>
    <property type="project" value="TreeGrafter"/>
</dbReference>
<dbReference type="InterPro" id="IPR038371">
    <property type="entry name" value="Cu_polyphenol_OxRdtase_sf"/>
</dbReference>
<gene>
    <name evidence="11" type="ORF">HXK24_05190</name>
</gene>
<keyword evidence="4" id="KW-0808">Transferase</keyword>
<dbReference type="EMBL" id="JABZGU010000129">
    <property type="protein sequence ID" value="MBF4803193.1"/>
    <property type="molecule type" value="Genomic_DNA"/>
</dbReference>
<evidence type="ECO:0000256" key="3">
    <source>
        <dbReference type="ARBA" id="ARBA00007353"/>
    </source>
</evidence>
<name>A0A9D6AFN7_9ACTN</name>
<evidence type="ECO:0000256" key="9">
    <source>
        <dbReference type="ARBA" id="ARBA00048968"/>
    </source>
</evidence>
<evidence type="ECO:0000256" key="7">
    <source>
        <dbReference type="ARBA" id="ARBA00022833"/>
    </source>
</evidence>